<dbReference type="OrthoDB" id="5985073at2759"/>
<dbReference type="Proteomes" id="UP000323386">
    <property type="component" value="Unassembled WGS sequence"/>
</dbReference>
<dbReference type="EMBL" id="OOIP01000001">
    <property type="protein sequence ID" value="SPO35036.1"/>
    <property type="molecule type" value="Genomic_DNA"/>
</dbReference>
<dbReference type="Gene3D" id="3.40.50.1820">
    <property type="entry name" value="alpha/beta hydrolase"/>
    <property type="match status" value="1"/>
</dbReference>
<evidence type="ECO:0000313" key="3">
    <source>
        <dbReference type="Proteomes" id="UP000323386"/>
    </source>
</evidence>
<evidence type="ECO:0000256" key="1">
    <source>
        <dbReference type="SAM" id="SignalP"/>
    </source>
</evidence>
<dbReference type="PANTHER" id="PTHR35560">
    <property type="entry name" value="BLL0132 PROTEIN"/>
    <property type="match status" value="1"/>
</dbReference>
<name>A0A5C3EU12_9BASI</name>
<evidence type="ECO:0000313" key="2">
    <source>
        <dbReference type="EMBL" id="SPO35036.1"/>
    </source>
</evidence>
<protein>
    <submittedName>
        <fullName evidence="2">Uncharacterized protein</fullName>
    </submittedName>
</protein>
<sequence length="381" mass="41077">MVSPRRSAAFLPLLLVALLVLVLQASPAKADNPDSAWGWSTIKPASGSEQVTVPVRGSSASILTLMDSSYTASKIKTVLIQVHGHGRDPWNYYNHNTAARSKAESSLGVDPSTVLSIAPFFMGIGDKNNGAIPEGNPSNWLCFEGDYWAGGYSNLCPDGVQGVSSFEAMDALVAWASNRSRFPNVDRVVISGHSLGGQFVQRYAHFGRPSTSAELHFWVGNAASFLYYSKDRPVPLADLTACKAYNRYLYGSAALSDRLGAYGVGDIGAAQSTYNSRNVHLGIGLQDHAAGVLGCEAKVQGSGHYERATGYINYLRQFKGGFPSRHTVDYVTSSHDARTMLTKKVTLQRLFTDYYAKGIKTPSTLPNGSINNGVQSTFART</sequence>
<dbReference type="PANTHER" id="PTHR35560:SF3">
    <property type="entry name" value="PEPTIDASE S9 PROLYL OLIGOPEPTIDASE CATALYTIC DOMAIN-CONTAINING PROTEIN"/>
    <property type="match status" value="1"/>
</dbReference>
<dbReference type="InterPro" id="IPR029058">
    <property type="entry name" value="AB_hydrolase_fold"/>
</dbReference>
<feature type="signal peptide" evidence="1">
    <location>
        <begin position="1"/>
        <end position="30"/>
    </location>
</feature>
<keyword evidence="3" id="KW-1185">Reference proteome</keyword>
<accession>A0A5C3EU12</accession>
<gene>
    <name evidence="2" type="ORF">PSFLO_00507</name>
</gene>
<dbReference type="AlphaFoldDB" id="A0A5C3EU12"/>
<keyword evidence="1" id="KW-0732">Signal</keyword>
<reference evidence="2 3" key="1">
    <citation type="submission" date="2018-03" db="EMBL/GenBank/DDBJ databases">
        <authorList>
            <person name="Guldener U."/>
        </authorList>
    </citation>
    <scope>NUCLEOTIDE SEQUENCE [LARGE SCALE GENOMIC DNA]</scope>
    <source>
        <strain evidence="2 3">DAOM196992</strain>
    </source>
</reference>
<feature type="chain" id="PRO_5023137834" evidence="1">
    <location>
        <begin position="31"/>
        <end position="381"/>
    </location>
</feature>
<proteinExistence type="predicted"/>
<organism evidence="2 3">
    <name type="scientific">Pseudozyma flocculosa</name>
    <dbReference type="NCBI Taxonomy" id="84751"/>
    <lineage>
        <taxon>Eukaryota</taxon>
        <taxon>Fungi</taxon>
        <taxon>Dikarya</taxon>
        <taxon>Basidiomycota</taxon>
        <taxon>Ustilaginomycotina</taxon>
        <taxon>Ustilaginomycetes</taxon>
        <taxon>Ustilaginales</taxon>
        <taxon>Ustilaginaceae</taxon>
        <taxon>Pseudozyma</taxon>
    </lineage>
</organism>
<dbReference type="SUPFAM" id="SSF53474">
    <property type="entry name" value="alpha/beta-Hydrolases"/>
    <property type="match status" value="1"/>
</dbReference>